<dbReference type="AlphaFoldDB" id="A0A6J4IJT8"/>
<name>A0A6J4IJT8_9PROT</name>
<gene>
    <name evidence="2" type="ORF">AVDCRST_MAG27-2758</name>
</gene>
<feature type="non-terminal residue" evidence="2">
    <location>
        <position position="153"/>
    </location>
</feature>
<feature type="compositionally biased region" description="Low complexity" evidence="1">
    <location>
        <begin position="85"/>
        <end position="108"/>
    </location>
</feature>
<accession>A0A6J4IJT8</accession>
<feature type="compositionally biased region" description="Basic and acidic residues" evidence="1">
    <location>
        <begin position="109"/>
        <end position="125"/>
    </location>
</feature>
<protein>
    <submittedName>
        <fullName evidence="2">Transcriptional regulator, MarR family</fullName>
    </submittedName>
</protein>
<feature type="compositionally biased region" description="Basic residues" evidence="1">
    <location>
        <begin position="29"/>
        <end position="39"/>
    </location>
</feature>
<reference evidence="2" key="1">
    <citation type="submission" date="2020-02" db="EMBL/GenBank/DDBJ databases">
        <authorList>
            <person name="Meier V. D."/>
        </authorList>
    </citation>
    <scope>NUCLEOTIDE SEQUENCE</scope>
    <source>
        <strain evidence="2">AVDCRST_MAG27</strain>
    </source>
</reference>
<feature type="region of interest" description="Disordered" evidence="1">
    <location>
        <begin position="1"/>
        <end position="153"/>
    </location>
</feature>
<evidence type="ECO:0000313" key="2">
    <source>
        <dbReference type="EMBL" id="CAA9254805.1"/>
    </source>
</evidence>
<feature type="compositionally biased region" description="Basic and acidic residues" evidence="1">
    <location>
        <begin position="13"/>
        <end position="23"/>
    </location>
</feature>
<feature type="non-terminal residue" evidence="2">
    <location>
        <position position="1"/>
    </location>
</feature>
<sequence>EGWLDTCPYPVAPRHEHRADRAALARPAGRAHRRFRPHRGALAGAPDPFPLRRRNHAEGARQPAAHRGSDPGPHPRLAGRGGAGRAPQLRPGPPRQDAAPDGACPAADPAHRGGGDAGPRRDPGRHPGGGPRRLPRGAGAGGDRPGYAPGRRL</sequence>
<organism evidence="2">
    <name type="scientific">uncultured Craurococcus sp</name>
    <dbReference type="NCBI Taxonomy" id="1135998"/>
    <lineage>
        <taxon>Bacteria</taxon>
        <taxon>Pseudomonadati</taxon>
        <taxon>Pseudomonadota</taxon>
        <taxon>Alphaproteobacteria</taxon>
        <taxon>Acetobacterales</taxon>
        <taxon>Acetobacteraceae</taxon>
        <taxon>Craurococcus</taxon>
        <taxon>environmental samples</taxon>
    </lineage>
</organism>
<proteinExistence type="predicted"/>
<evidence type="ECO:0000256" key="1">
    <source>
        <dbReference type="SAM" id="MobiDB-lite"/>
    </source>
</evidence>
<dbReference type="EMBL" id="CADCTD010000093">
    <property type="protein sequence ID" value="CAA9254805.1"/>
    <property type="molecule type" value="Genomic_DNA"/>
</dbReference>